<evidence type="ECO:0000313" key="1">
    <source>
        <dbReference type="EMBL" id="CAD8998365.1"/>
    </source>
</evidence>
<organism evidence="1">
    <name type="scientific">Eutreptiella gymnastica</name>
    <dbReference type="NCBI Taxonomy" id="73025"/>
    <lineage>
        <taxon>Eukaryota</taxon>
        <taxon>Discoba</taxon>
        <taxon>Euglenozoa</taxon>
        <taxon>Euglenida</taxon>
        <taxon>Spirocuta</taxon>
        <taxon>Euglenophyceae</taxon>
        <taxon>Eutreptiales</taxon>
        <taxon>Eutreptiaceae</taxon>
        <taxon>Eutreptiella</taxon>
    </lineage>
</organism>
<reference evidence="1" key="1">
    <citation type="submission" date="2021-01" db="EMBL/GenBank/DDBJ databases">
        <authorList>
            <person name="Corre E."/>
            <person name="Pelletier E."/>
            <person name="Niang G."/>
            <person name="Scheremetjew M."/>
            <person name="Finn R."/>
            <person name="Kale V."/>
            <person name="Holt S."/>
            <person name="Cochrane G."/>
            <person name="Meng A."/>
            <person name="Brown T."/>
            <person name="Cohen L."/>
        </authorList>
    </citation>
    <scope>NUCLEOTIDE SEQUENCE</scope>
    <source>
        <strain evidence="1">NIES-381</strain>
    </source>
</reference>
<dbReference type="EMBL" id="HBGA01025437">
    <property type="protein sequence ID" value="CAD8998365.1"/>
    <property type="molecule type" value="Transcribed_RNA"/>
</dbReference>
<accession>A0A7S1I1Z4</accession>
<name>A0A7S1I1Z4_9EUGL</name>
<dbReference type="AlphaFoldDB" id="A0A7S1I1Z4"/>
<proteinExistence type="predicted"/>
<protein>
    <submittedName>
        <fullName evidence="1">Uncharacterized protein</fullName>
    </submittedName>
</protein>
<sequence length="152" mass="16680">MIYDMVSLDSMSSSELRVTDEDDNIDHDIPTHIQLRKAESLDVGCLSVGSTSDAYELQSIRASEVCDLPSIMASGLQCPGSYSGSQTDLLIEDCDMDDFYSPHPSKPFVGIKPTKADPAPLSKLGEPRLWMVEETGTVCDDLDVMEIVELEM</sequence>
<gene>
    <name evidence="1" type="ORF">EGYM00392_LOCUS9435</name>
</gene>